<dbReference type="Gene3D" id="3.10.110.10">
    <property type="entry name" value="Ubiquitin Conjugating Enzyme"/>
    <property type="match status" value="1"/>
</dbReference>
<dbReference type="SMART" id="SM00591">
    <property type="entry name" value="RWD"/>
    <property type="match status" value="1"/>
</dbReference>
<sequence length="242" mass="27867">MSAASVLAEEFEVLESIYPTELSVISDREIEIDVEPDYPVEGMESFKLKLSVKYLDDYPDELPILALEAVEGEIDESEKEALLQGMATIGEENIGMAMTFTLVSYLREQLSAVAEGKISLRIAEEREKERLALEAEEARTRGTPITVESFKEWKMKFDQDVAMKKAKDEEEKLRAMTPREREEYRKIGTRLTGRQLFERNRNLAHEDDSLMEEGTVSVDISQYDRTKVEEEEEDHIHFSDDE</sequence>
<dbReference type="AlphaFoldDB" id="A0A0C9Z122"/>
<dbReference type="InterPro" id="IPR016135">
    <property type="entry name" value="UBQ-conjugating_enzyme/RWD"/>
</dbReference>
<evidence type="ECO:0000259" key="2">
    <source>
        <dbReference type="PROSITE" id="PS50908"/>
    </source>
</evidence>
<organism evidence="3 4">
    <name type="scientific">Pisolithus microcarpus 441</name>
    <dbReference type="NCBI Taxonomy" id="765257"/>
    <lineage>
        <taxon>Eukaryota</taxon>
        <taxon>Fungi</taxon>
        <taxon>Dikarya</taxon>
        <taxon>Basidiomycota</taxon>
        <taxon>Agaricomycotina</taxon>
        <taxon>Agaricomycetes</taxon>
        <taxon>Agaricomycetidae</taxon>
        <taxon>Boletales</taxon>
        <taxon>Sclerodermatineae</taxon>
        <taxon>Pisolithaceae</taxon>
        <taxon>Pisolithus</taxon>
    </lineage>
</organism>
<evidence type="ECO:0000313" key="4">
    <source>
        <dbReference type="Proteomes" id="UP000054018"/>
    </source>
</evidence>
<evidence type="ECO:0000313" key="3">
    <source>
        <dbReference type="EMBL" id="KIK31230.1"/>
    </source>
</evidence>
<reference evidence="3 4" key="1">
    <citation type="submission" date="2014-04" db="EMBL/GenBank/DDBJ databases">
        <authorList>
            <consortium name="DOE Joint Genome Institute"/>
            <person name="Kuo A."/>
            <person name="Kohler A."/>
            <person name="Costa M.D."/>
            <person name="Nagy L.G."/>
            <person name="Floudas D."/>
            <person name="Copeland A."/>
            <person name="Barry K.W."/>
            <person name="Cichocki N."/>
            <person name="Veneault-Fourrey C."/>
            <person name="LaButti K."/>
            <person name="Lindquist E.A."/>
            <person name="Lipzen A."/>
            <person name="Lundell T."/>
            <person name="Morin E."/>
            <person name="Murat C."/>
            <person name="Sun H."/>
            <person name="Tunlid A."/>
            <person name="Henrissat B."/>
            <person name="Grigoriev I.V."/>
            <person name="Hibbett D.S."/>
            <person name="Martin F."/>
            <person name="Nordberg H.P."/>
            <person name="Cantor M.N."/>
            <person name="Hua S.X."/>
        </authorList>
    </citation>
    <scope>NUCLEOTIDE SEQUENCE [LARGE SCALE GENOMIC DNA]</scope>
    <source>
        <strain evidence="3 4">441</strain>
    </source>
</reference>
<gene>
    <name evidence="3" type="ORF">PISMIDRAFT_86080</name>
</gene>
<dbReference type="InterPro" id="IPR040213">
    <property type="entry name" value="GIR2-like"/>
</dbReference>
<reference evidence="4" key="2">
    <citation type="submission" date="2015-01" db="EMBL/GenBank/DDBJ databases">
        <title>Evolutionary Origins and Diversification of the Mycorrhizal Mutualists.</title>
        <authorList>
            <consortium name="DOE Joint Genome Institute"/>
            <consortium name="Mycorrhizal Genomics Consortium"/>
            <person name="Kohler A."/>
            <person name="Kuo A."/>
            <person name="Nagy L.G."/>
            <person name="Floudas D."/>
            <person name="Copeland A."/>
            <person name="Barry K.W."/>
            <person name="Cichocki N."/>
            <person name="Veneault-Fourrey C."/>
            <person name="LaButti K."/>
            <person name="Lindquist E.A."/>
            <person name="Lipzen A."/>
            <person name="Lundell T."/>
            <person name="Morin E."/>
            <person name="Murat C."/>
            <person name="Riley R."/>
            <person name="Ohm R."/>
            <person name="Sun H."/>
            <person name="Tunlid A."/>
            <person name="Henrissat B."/>
            <person name="Grigoriev I.V."/>
            <person name="Hibbett D.S."/>
            <person name="Martin F."/>
        </authorList>
    </citation>
    <scope>NUCLEOTIDE SEQUENCE [LARGE SCALE GENOMIC DNA]</scope>
    <source>
        <strain evidence="4">441</strain>
    </source>
</reference>
<dbReference type="SUPFAM" id="SSF54495">
    <property type="entry name" value="UBC-like"/>
    <property type="match status" value="1"/>
</dbReference>
<proteinExistence type="predicted"/>
<dbReference type="InterPro" id="IPR032378">
    <property type="entry name" value="ZC3H15/TMA46_C"/>
</dbReference>
<dbReference type="Pfam" id="PF05773">
    <property type="entry name" value="RWD"/>
    <property type="match status" value="1"/>
</dbReference>
<keyword evidence="4" id="KW-1185">Reference proteome</keyword>
<feature type="region of interest" description="Disordered" evidence="1">
    <location>
        <begin position="203"/>
        <end position="242"/>
    </location>
</feature>
<dbReference type="OrthoDB" id="277175at2759"/>
<dbReference type="HOGENOM" id="CLU_084528_1_0_1"/>
<dbReference type="PANTHER" id="PTHR12292">
    <property type="entry name" value="RWD DOMAIN-CONTAINING PROTEIN"/>
    <property type="match status" value="1"/>
</dbReference>
<feature type="compositionally biased region" description="Basic and acidic residues" evidence="1">
    <location>
        <begin position="222"/>
        <end position="242"/>
    </location>
</feature>
<dbReference type="PROSITE" id="PS50908">
    <property type="entry name" value="RWD"/>
    <property type="match status" value="1"/>
</dbReference>
<dbReference type="STRING" id="765257.A0A0C9Z122"/>
<name>A0A0C9Z122_9AGAM</name>
<dbReference type="EMBL" id="KN833685">
    <property type="protein sequence ID" value="KIK31230.1"/>
    <property type="molecule type" value="Genomic_DNA"/>
</dbReference>
<dbReference type="CDD" id="cd23823">
    <property type="entry name" value="RWD_GCN2"/>
    <property type="match status" value="1"/>
</dbReference>
<accession>A0A0C9Z122</accession>
<evidence type="ECO:0000256" key="1">
    <source>
        <dbReference type="SAM" id="MobiDB-lite"/>
    </source>
</evidence>
<feature type="domain" description="RWD" evidence="2">
    <location>
        <begin position="9"/>
        <end position="113"/>
    </location>
</feature>
<dbReference type="InterPro" id="IPR006575">
    <property type="entry name" value="RWD_dom"/>
</dbReference>
<protein>
    <recommendedName>
        <fullName evidence="2">RWD domain-containing protein</fullName>
    </recommendedName>
</protein>
<dbReference type="Pfam" id="PF16543">
    <property type="entry name" value="DFRP_C"/>
    <property type="match status" value="1"/>
</dbReference>
<dbReference type="Proteomes" id="UP000054018">
    <property type="component" value="Unassembled WGS sequence"/>
</dbReference>